<dbReference type="InterPro" id="IPR036866">
    <property type="entry name" value="RibonucZ/Hydroxyglut_hydro"/>
</dbReference>
<dbReference type="PANTHER" id="PTHR46233:SF3">
    <property type="entry name" value="HYDROXYACYLGLUTATHIONE HYDROLASE GLOC"/>
    <property type="match status" value="1"/>
</dbReference>
<dbReference type="RefSeq" id="WP_065526506.1">
    <property type="nucleotide sequence ID" value="NZ_CP016543.2"/>
</dbReference>
<dbReference type="PANTHER" id="PTHR46233">
    <property type="entry name" value="HYDROXYACYLGLUTATHIONE HYDROLASE GLOC"/>
    <property type="match status" value="1"/>
</dbReference>
<dbReference type="SMART" id="SM00849">
    <property type="entry name" value="Lactamase_B"/>
    <property type="match status" value="1"/>
</dbReference>
<accession>A0A1C7EHY4</accession>
<keyword evidence="3" id="KW-0378">Hydrolase</keyword>
<reference evidence="6" key="1">
    <citation type="submission" date="2016-10" db="EMBL/GenBank/DDBJ databases">
        <authorList>
            <person name="See-Too W.S."/>
        </authorList>
    </citation>
    <scope>NUCLEOTIDE SEQUENCE</scope>
    <source>
        <strain evidence="6">DSM 22276</strain>
    </source>
</reference>
<comment type="cofactor">
    <cofactor evidence="1">
        <name>Zn(2+)</name>
        <dbReference type="ChEBI" id="CHEBI:29105"/>
    </cofactor>
</comment>
<dbReference type="EMBL" id="CP016543">
    <property type="protein sequence ID" value="ANU23480.1"/>
    <property type="molecule type" value="Genomic_DNA"/>
</dbReference>
<dbReference type="InterPro" id="IPR051453">
    <property type="entry name" value="MBL_Glyoxalase_II"/>
</dbReference>
<dbReference type="KEGG" id="pdg:BCM40_08895"/>
<dbReference type="InterPro" id="IPR001279">
    <property type="entry name" value="Metallo-B-lactamas"/>
</dbReference>
<dbReference type="OrthoDB" id="9802248at2"/>
<dbReference type="GO" id="GO:0046872">
    <property type="term" value="F:metal ion binding"/>
    <property type="evidence" value="ECO:0007669"/>
    <property type="project" value="UniProtKB-KW"/>
</dbReference>
<feature type="domain" description="Metallo-beta-lactamase" evidence="5">
    <location>
        <begin position="13"/>
        <end position="193"/>
    </location>
</feature>
<evidence type="ECO:0000256" key="3">
    <source>
        <dbReference type="ARBA" id="ARBA00022801"/>
    </source>
</evidence>
<dbReference type="Pfam" id="PF00753">
    <property type="entry name" value="Lactamase_B"/>
    <property type="match status" value="1"/>
</dbReference>
<dbReference type="GO" id="GO:0016787">
    <property type="term" value="F:hydrolase activity"/>
    <property type="evidence" value="ECO:0007669"/>
    <property type="project" value="UniProtKB-KW"/>
</dbReference>
<dbReference type="STRING" id="414778.BCM40_08895"/>
<organism evidence="6 7">
    <name type="scientific">Planococcus donghaensis</name>
    <dbReference type="NCBI Taxonomy" id="414778"/>
    <lineage>
        <taxon>Bacteria</taxon>
        <taxon>Bacillati</taxon>
        <taxon>Bacillota</taxon>
        <taxon>Bacilli</taxon>
        <taxon>Bacillales</taxon>
        <taxon>Caryophanaceae</taxon>
        <taxon>Planococcus</taxon>
    </lineage>
</organism>
<dbReference type="SUPFAM" id="SSF56281">
    <property type="entry name" value="Metallo-hydrolase/oxidoreductase"/>
    <property type="match status" value="1"/>
</dbReference>
<dbReference type="Gene3D" id="3.60.15.10">
    <property type="entry name" value="Ribonuclease Z/Hydroxyacylglutathione hydrolase-like"/>
    <property type="match status" value="1"/>
</dbReference>
<keyword evidence="2" id="KW-0479">Metal-binding</keyword>
<dbReference type="AlphaFoldDB" id="A0A1C7EHY4"/>
<gene>
    <name evidence="6" type="ORF">BCM40_08895</name>
</gene>
<evidence type="ECO:0000256" key="4">
    <source>
        <dbReference type="ARBA" id="ARBA00022833"/>
    </source>
</evidence>
<dbReference type="CDD" id="cd06262">
    <property type="entry name" value="metallo-hydrolase-like_MBL-fold"/>
    <property type="match status" value="1"/>
</dbReference>
<name>A0A1C7EHY4_9BACL</name>
<dbReference type="Proteomes" id="UP000092495">
    <property type="component" value="Chromosome"/>
</dbReference>
<evidence type="ECO:0000256" key="1">
    <source>
        <dbReference type="ARBA" id="ARBA00001947"/>
    </source>
</evidence>
<sequence length="214" mass="24036">MLKIDQLELGPIQTNCYIISDDQKNCLIFDPGEESAKIEAVVKKKNLKPLAILLTHAHFDHIGAVDDIRERYTVPVYLHHLEKDWLNRPNLNGSGKYPSLPDYRMKDADVLLIDEKTLEIGSFKMDIFHTPGHSPGSVSYSFGKEGFAIVGDVIFRGSIGRTDLIDGSEKRLLQSIEESILPLPEHMILYPGHGPETTPAQELNSNPFLKAFKQ</sequence>
<evidence type="ECO:0000259" key="5">
    <source>
        <dbReference type="SMART" id="SM00849"/>
    </source>
</evidence>
<evidence type="ECO:0000256" key="2">
    <source>
        <dbReference type="ARBA" id="ARBA00022723"/>
    </source>
</evidence>
<keyword evidence="4" id="KW-0862">Zinc</keyword>
<protein>
    <recommendedName>
        <fullName evidence="5">Metallo-beta-lactamase domain-containing protein</fullName>
    </recommendedName>
</protein>
<evidence type="ECO:0000313" key="7">
    <source>
        <dbReference type="Proteomes" id="UP000092495"/>
    </source>
</evidence>
<proteinExistence type="predicted"/>
<keyword evidence="7" id="KW-1185">Reference proteome</keyword>
<evidence type="ECO:0000313" key="6">
    <source>
        <dbReference type="EMBL" id="ANU23480.1"/>
    </source>
</evidence>